<comment type="caution">
    <text evidence="1">The sequence shown here is derived from an EMBL/GenBank/DDBJ whole genome shotgun (WGS) entry which is preliminary data.</text>
</comment>
<dbReference type="EMBL" id="BAAACW010000016">
    <property type="protein sequence ID" value="GAA0352291.1"/>
    <property type="molecule type" value="Genomic_DNA"/>
</dbReference>
<dbReference type="RefSeq" id="WP_343753009.1">
    <property type="nucleotide sequence ID" value="NZ_BAAACW010000016.1"/>
</dbReference>
<proteinExistence type="predicted"/>
<keyword evidence="2" id="KW-1185">Reference proteome</keyword>
<organism evidence="1 2">
    <name type="scientific">Alkalibacterium iburiense</name>
    <dbReference type="NCBI Taxonomy" id="290589"/>
    <lineage>
        <taxon>Bacteria</taxon>
        <taxon>Bacillati</taxon>
        <taxon>Bacillota</taxon>
        <taxon>Bacilli</taxon>
        <taxon>Lactobacillales</taxon>
        <taxon>Carnobacteriaceae</taxon>
        <taxon>Alkalibacterium</taxon>
    </lineage>
</organism>
<name>A0ABP3GTD2_9LACT</name>
<evidence type="ECO:0000313" key="1">
    <source>
        <dbReference type="EMBL" id="GAA0352291.1"/>
    </source>
</evidence>
<evidence type="ECO:0000313" key="2">
    <source>
        <dbReference type="Proteomes" id="UP001501166"/>
    </source>
</evidence>
<gene>
    <name evidence="1" type="ORF">GCM10008932_01600</name>
</gene>
<dbReference type="Proteomes" id="UP001501166">
    <property type="component" value="Unassembled WGS sequence"/>
</dbReference>
<accession>A0ABP3GTD2</accession>
<protein>
    <submittedName>
        <fullName evidence="1">Uncharacterized protein</fullName>
    </submittedName>
</protein>
<reference evidence="2" key="1">
    <citation type="journal article" date="2019" name="Int. J. Syst. Evol. Microbiol.">
        <title>The Global Catalogue of Microorganisms (GCM) 10K type strain sequencing project: providing services to taxonomists for standard genome sequencing and annotation.</title>
        <authorList>
            <consortium name="The Broad Institute Genomics Platform"/>
            <consortium name="The Broad Institute Genome Sequencing Center for Infectious Disease"/>
            <person name="Wu L."/>
            <person name="Ma J."/>
        </authorList>
    </citation>
    <scope>NUCLEOTIDE SEQUENCE [LARGE SCALE GENOMIC DNA]</scope>
    <source>
        <strain evidence="2">JCM 12662</strain>
    </source>
</reference>
<sequence>MSKFSSEKAIIVDYLKRGYGTLMAPLSKVQPQMPKEQLVYFLKQAVSKKASITVQVNPTTHQNSISEFTGIPYFSPTSTQVIIKTGDNRTTYLLNARDIRHIRLNK</sequence>